<evidence type="ECO:0000256" key="3">
    <source>
        <dbReference type="ARBA" id="ARBA00022473"/>
    </source>
</evidence>
<comment type="caution">
    <text evidence="10">The sequence shown here is derived from an EMBL/GenBank/DDBJ whole genome shotgun (WGS) entry which is preliminary data.</text>
</comment>
<evidence type="ECO:0000256" key="6">
    <source>
        <dbReference type="ARBA" id="ARBA00022729"/>
    </source>
</evidence>
<dbReference type="AlphaFoldDB" id="A0AAN8VDE2"/>
<dbReference type="GO" id="GO:0008083">
    <property type="term" value="F:growth factor activity"/>
    <property type="evidence" value="ECO:0007669"/>
    <property type="project" value="UniProtKB-UniRule"/>
</dbReference>
<keyword evidence="3 9" id="KW-0217">Developmental protein</keyword>
<dbReference type="EMBL" id="JBAMMX010000011">
    <property type="protein sequence ID" value="KAK6931419.1"/>
    <property type="molecule type" value="Genomic_DNA"/>
</dbReference>
<feature type="signal peptide" evidence="9">
    <location>
        <begin position="1"/>
        <end position="20"/>
    </location>
</feature>
<evidence type="ECO:0000256" key="2">
    <source>
        <dbReference type="ARBA" id="ARBA00010781"/>
    </source>
</evidence>
<evidence type="ECO:0000256" key="5">
    <source>
        <dbReference type="ARBA" id="ARBA00022641"/>
    </source>
</evidence>
<comment type="similarity">
    <text evidence="2 9">Belongs to the phytosulfokine family.</text>
</comment>
<evidence type="ECO:0000256" key="1">
    <source>
        <dbReference type="ARBA" id="ARBA00004613"/>
    </source>
</evidence>
<keyword evidence="4 9" id="KW-0964">Secreted</keyword>
<evidence type="ECO:0000256" key="9">
    <source>
        <dbReference type="RuleBase" id="RU368031"/>
    </source>
</evidence>
<organism evidence="10 11">
    <name type="scientific">Dillenia turbinata</name>
    <dbReference type="NCBI Taxonomy" id="194707"/>
    <lineage>
        <taxon>Eukaryota</taxon>
        <taxon>Viridiplantae</taxon>
        <taxon>Streptophyta</taxon>
        <taxon>Embryophyta</taxon>
        <taxon>Tracheophyta</taxon>
        <taxon>Spermatophyta</taxon>
        <taxon>Magnoliopsida</taxon>
        <taxon>eudicotyledons</taxon>
        <taxon>Gunneridae</taxon>
        <taxon>Pentapetalae</taxon>
        <taxon>Dilleniales</taxon>
        <taxon>Dilleniaceae</taxon>
        <taxon>Dillenia</taxon>
    </lineage>
</organism>
<comment type="PTM">
    <text evidence="9">PSK-alpha is produced by endopeptidase digestion. PSK-beta is produced from PSK-alpha by exopeptidase digestion.</text>
</comment>
<gene>
    <name evidence="10" type="ORF">RJ641_003212</name>
</gene>
<keyword evidence="8 9" id="KW-0339">Growth factor</keyword>
<accession>A0AAN8VDE2</accession>
<keyword evidence="11" id="KW-1185">Reference proteome</keyword>
<dbReference type="GO" id="GO:0005576">
    <property type="term" value="C:extracellular region"/>
    <property type="evidence" value="ECO:0007669"/>
    <property type="project" value="UniProtKB-SubCell"/>
</dbReference>
<proteinExistence type="inferred from homology"/>
<keyword evidence="5 9" id="KW-0765">Sulfation</keyword>
<comment type="subcellular location">
    <subcellularLocation>
        <location evidence="1 9">Secreted</location>
    </subcellularLocation>
</comment>
<dbReference type="GO" id="GO:0030154">
    <property type="term" value="P:cell differentiation"/>
    <property type="evidence" value="ECO:0007669"/>
    <property type="project" value="UniProtKB-UniRule"/>
</dbReference>
<dbReference type="GO" id="GO:0008283">
    <property type="term" value="P:cell population proliferation"/>
    <property type="evidence" value="ECO:0007669"/>
    <property type="project" value="UniProtKB-UniRule"/>
</dbReference>
<protein>
    <recommendedName>
        <fullName evidence="9">Phytosulfokine</fullName>
    </recommendedName>
    <component>
        <recommendedName>
            <fullName evidence="9">Phytosulfokine-alpha</fullName>
            <shortName evidence="9">PSK-alpha</shortName>
            <shortName evidence="9">Phytosulfokine-a</shortName>
        </recommendedName>
    </component>
    <component>
        <recommendedName>
            <fullName evidence="9">Phytosulfokine-beta</fullName>
            <shortName evidence="9">PSK-beta</shortName>
            <shortName evidence="9">Phytosulfokine-b</shortName>
        </recommendedName>
    </component>
</protein>
<dbReference type="Proteomes" id="UP001370490">
    <property type="component" value="Unassembled WGS sequence"/>
</dbReference>
<evidence type="ECO:0000256" key="7">
    <source>
        <dbReference type="ARBA" id="ARBA00022782"/>
    </source>
</evidence>
<comment type="PTM">
    <text evidence="9">Sulfation is important for activity and for the binding to a putative membrane receptor.</text>
</comment>
<evidence type="ECO:0000313" key="11">
    <source>
        <dbReference type="Proteomes" id="UP001370490"/>
    </source>
</evidence>
<reference evidence="10 11" key="1">
    <citation type="submission" date="2023-12" db="EMBL/GenBank/DDBJ databases">
        <title>A high-quality genome assembly for Dillenia turbinata (Dilleniales).</title>
        <authorList>
            <person name="Chanderbali A."/>
        </authorList>
    </citation>
    <scope>NUCLEOTIDE SEQUENCE [LARGE SCALE GENOMIC DNA]</scope>
    <source>
        <strain evidence="10">LSX21</strain>
        <tissue evidence="10">Leaf</tissue>
    </source>
</reference>
<keyword evidence="7 9" id="KW-0221">Differentiation</keyword>
<evidence type="ECO:0000256" key="8">
    <source>
        <dbReference type="ARBA" id="ARBA00023030"/>
    </source>
</evidence>
<evidence type="ECO:0000313" key="10">
    <source>
        <dbReference type="EMBL" id="KAK6931419.1"/>
    </source>
</evidence>
<dbReference type="InterPro" id="IPR009438">
    <property type="entry name" value="Phytosulfokine"/>
</dbReference>
<evidence type="ECO:0000256" key="4">
    <source>
        <dbReference type="ARBA" id="ARBA00022525"/>
    </source>
</evidence>
<dbReference type="Pfam" id="PF06404">
    <property type="entry name" value="PSK"/>
    <property type="match status" value="1"/>
</dbReference>
<feature type="chain" id="PRO_5042671297" description="Phytosulfokine" evidence="9">
    <location>
        <begin position="21"/>
        <end position="76"/>
    </location>
</feature>
<name>A0AAN8VDE2_9MAGN</name>
<comment type="function">
    <text evidence="9">Promotes plant cell differentiation, organogenesis and somatic embryogenesis as well as cell proliferation.</text>
</comment>
<keyword evidence="6 9" id="KW-0732">Signal</keyword>
<sequence length="76" mass="8710">MEKSFFFLAITLLYFTQVGTRPLLSGTTEYAAQAMPSNEDKSIYHECNNPESEECLIKTTMVDHTDYIYSQSITFP</sequence>